<dbReference type="Pfam" id="PF16220">
    <property type="entry name" value="DUF4880"/>
    <property type="match status" value="1"/>
</dbReference>
<evidence type="ECO:0000259" key="1">
    <source>
        <dbReference type="Pfam" id="PF04773"/>
    </source>
</evidence>
<gene>
    <name evidence="3" type="ORF">BHU25_15305</name>
</gene>
<dbReference type="AlphaFoldDB" id="A0A423DJK7"/>
<protein>
    <recommendedName>
        <fullName evidence="5">FecR family protein</fullName>
    </recommendedName>
</protein>
<dbReference type="Pfam" id="PF04773">
    <property type="entry name" value="FecR"/>
    <property type="match status" value="1"/>
</dbReference>
<sequence>MLLRPVNGHQKFSPQVAEQAVHWLIEMQGGALDARQQQALQQWLQADDNHRRAWEHIQRVNQRLRGLSSPLAHDTLQAPRSASRRRALKTLLILGVGSATGLALQQHNRLPTLLADYRSPVGERRRLALDDGSLLQLNTRSAADVRFDASQRLVHLLEGELQLTVAGDSRPLQLRSEHGLLNLGSGRYNLRQFAGYSQLAVFEGSASLAGKPLGAGQQARFNGPQWQASQALDSNLGAWVDGMLVAAHMPLGAFLDELGRYRRGQLNCAPEVASLLISGSYPLADSERILDLLEVALPVRVRRFTRYWVTVEAQA</sequence>
<feature type="domain" description="FecR protein" evidence="1">
    <location>
        <begin position="116"/>
        <end position="206"/>
    </location>
</feature>
<accession>A0A423DJK7</accession>
<evidence type="ECO:0008006" key="5">
    <source>
        <dbReference type="Google" id="ProtNLM"/>
    </source>
</evidence>
<dbReference type="STRING" id="1292031.GCA_000425805_01930"/>
<dbReference type="Proteomes" id="UP000285286">
    <property type="component" value="Unassembled WGS sequence"/>
</dbReference>
<evidence type="ECO:0000259" key="2">
    <source>
        <dbReference type="Pfam" id="PF16220"/>
    </source>
</evidence>
<dbReference type="InterPro" id="IPR006860">
    <property type="entry name" value="FecR"/>
</dbReference>
<proteinExistence type="predicted"/>
<dbReference type="Gene3D" id="2.60.120.1440">
    <property type="match status" value="1"/>
</dbReference>
<dbReference type="InterPro" id="IPR032623">
    <property type="entry name" value="FecR_N"/>
</dbReference>
<name>A0A423DJK7_9PSED</name>
<evidence type="ECO:0000313" key="3">
    <source>
        <dbReference type="EMBL" id="ROL71759.1"/>
    </source>
</evidence>
<dbReference type="GO" id="GO:0016989">
    <property type="term" value="F:sigma factor antagonist activity"/>
    <property type="evidence" value="ECO:0007669"/>
    <property type="project" value="TreeGrafter"/>
</dbReference>
<reference evidence="3 4" key="1">
    <citation type="submission" date="2016-10" db="EMBL/GenBank/DDBJ databases">
        <title>Comparative genome analysis of multiple Pseudomonas spp. focuses on biocontrol and plant growth promoting traits.</title>
        <authorList>
            <person name="Tao X.-Y."/>
            <person name="Taylor C.G."/>
        </authorList>
    </citation>
    <scope>NUCLEOTIDE SEQUENCE [LARGE SCALE GENOMIC DNA]</scope>
    <source>
        <strain evidence="3 4">15D11</strain>
    </source>
</reference>
<keyword evidence="4" id="KW-1185">Reference proteome</keyword>
<dbReference type="EMBL" id="MOAM01000023">
    <property type="protein sequence ID" value="ROL71759.1"/>
    <property type="molecule type" value="Genomic_DNA"/>
</dbReference>
<evidence type="ECO:0000313" key="4">
    <source>
        <dbReference type="Proteomes" id="UP000285286"/>
    </source>
</evidence>
<dbReference type="PANTHER" id="PTHR30273">
    <property type="entry name" value="PERIPLASMIC SIGNAL SENSOR AND SIGMA FACTOR ACTIVATOR FECR-RELATED"/>
    <property type="match status" value="1"/>
</dbReference>
<comment type="caution">
    <text evidence="3">The sequence shown here is derived from an EMBL/GenBank/DDBJ whole genome shotgun (WGS) entry which is preliminary data.</text>
</comment>
<dbReference type="PIRSF" id="PIRSF018266">
    <property type="entry name" value="FecR"/>
    <property type="match status" value="1"/>
</dbReference>
<dbReference type="InterPro" id="IPR012373">
    <property type="entry name" value="Ferrdict_sens_TM"/>
</dbReference>
<dbReference type="PANTHER" id="PTHR30273:SF2">
    <property type="entry name" value="PROTEIN FECR"/>
    <property type="match status" value="1"/>
</dbReference>
<organism evidence="3 4">
    <name type="scientific">Pseudomonas vranovensis</name>
    <dbReference type="NCBI Taxonomy" id="321661"/>
    <lineage>
        <taxon>Bacteria</taxon>
        <taxon>Pseudomonadati</taxon>
        <taxon>Pseudomonadota</taxon>
        <taxon>Gammaproteobacteria</taxon>
        <taxon>Pseudomonadales</taxon>
        <taxon>Pseudomonadaceae</taxon>
        <taxon>Pseudomonas</taxon>
    </lineage>
</organism>
<feature type="domain" description="FecR N-terminal" evidence="2">
    <location>
        <begin position="18"/>
        <end position="60"/>
    </location>
</feature>